<dbReference type="EMBL" id="OA882171">
    <property type="protein sequence ID" value="CAD7273464.1"/>
    <property type="molecule type" value="Genomic_DNA"/>
</dbReference>
<keyword evidence="2 3" id="KW-1015">Disulfide bond</keyword>
<feature type="disulfide bond" evidence="3">
    <location>
        <begin position="160"/>
        <end position="169"/>
    </location>
</feature>
<protein>
    <recommendedName>
        <fullName evidence="5">EGF-like domain-containing protein</fullName>
    </recommendedName>
</protein>
<dbReference type="PROSITE" id="PS01186">
    <property type="entry name" value="EGF_2"/>
    <property type="match status" value="2"/>
</dbReference>
<keyword evidence="7" id="KW-1185">Reference proteome</keyword>
<gene>
    <name evidence="6" type="ORF">NMOB1V02_LOCUS1348</name>
</gene>
<feature type="domain" description="EGF-like" evidence="5">
    <location>
        <begin position="129"/>
        <end position="170"/>
    </location>
</feature>
<dbReference type="Pfam" id="PF00008">
    <property type="entry name" value="EGF"/>
    <property type="match status" value="1"/>
</dbReference>
<evidence type="ECO:0000313" key="6">
    <source>
        <dbReference type="EMBL" id="CAD7273464.1"/>
    </source>
</evidence>
<dbReference type="InterPro" id="IPR009030">
    <property type="entry name" value="Growth_fac_rcpt_cys_sf"/>
</dbReference>
<accession>A0A7R9BDY2</accession>
<dbReference type="PROSITE" id="PS50026">
    <property type="entry name" value="EGF_3"/>
    <property type="match status" value="1"/>
</dbReference>
<dbReference type="InterPro" id="IPR001881">
    <property type="entry name" value="EGF-like_Ca-bd_dom"/>
</dbReference>
<comment type="caution">
    <text evidence="3">Lacks conserved residue(s) required for the propagation of feature annotation.</text>
</comment>
<evidence type="ECO:0000256" key="1">
    <source>
        <dbReference type="ARBA" id="ARBA00022536"/>
    </source>
</evidence>
<dbReference type="FunFam" id="2.10.25.10:FF:000118">
    <property type="entry name" value="protein delta homolog 2"/>
    <property type="match status" value="1"/>
</dbReference>
<dbReference type="OrthoDB" id="6130531at2759"/>
<dbReference type="EMBL" id="CAJPEX010000134">
    <property type="protein sequence ID" value="CAG0913616.1"/>
    <property type="molecule type" value="Genomic_DNA"/>
</dbReference>
<dbReference type="PANTHER" id="PTHR24044">
    <property type="entry name" value="NOTCH LIGAND FAMILY MEMBER"/>
    <property type="match status" value="1"/>
</dbReference>
<dbReference type="Proteomes" id="UP000678499">
    <property type="component" value="Unassembled WGS sequence"/>
</dbReference>
<feature type="region of interest" description="Disordered" evidence="4">
    <location>
        <begin position="200"/>
        <end position="240"/>
    </location>
</feature>
<dbReference type="Pfam" id="PF21700">
    <property type="entry name" value="EGF_DL_JAG"/>
    <property type="match status" value="1"/>
</dbReference>
<evidence type="ECO:0000256" key="2">
    <source>
        <dbReference type="ARBA" id="ARBA00023157"/>
    </source>
</evidence>
<dbReference type="GO" id="GO:0005509">
    <property type="term" value="F:calcium ion binding"/>
    <property type="evidence" value="ECO:0007669"/>
    <property type="project" value="InterPro"/>
</dbReference>
<evidence type="ECO:0000313" key="7">
    <source>
        <dbReference type="Proteomes" id="UP000678499"/>
    </source>
</evidence>
<dbReference type="SMART" id="SM00179">
    <property type="entry name" value="EGF_CA"/>
    <property type="match status" value="1"/>
</dbReference>
<dbReference type="CDD" id="cd00054">
    <property type="entry name" value="EGF_CA"/>
    <property type="match status" value="1"/>
</dbReference>
<organism evidence="6">
    <name type="scientific">Notodromas monacha</name>
    <dbReference type="NCBI Taxonomy" id="399045"/>
    <lineage>
        <taxon>Eukaryota</taxon>
        <taxon>Metazoa</taxon>
        <taxon>Ecdysozoa</taxon>
        <taxon>Arthropoda</taxon>
        <taxon>Crustacea</taxon>
        <taxon>Oligostraca</taxon>
        <taxon>Ostracoda</taxon>
        <taxon>Podocopa</taxon>
        <taxon>Podocopida</taxon>
        <taxon>Cypridocopina</taxon>
        <taxon>Cypridoidea</taxon>
        <taxon>Cyprididae</taxon>
        <taxon>Notodromas</taxon>
    </lineage>
</organism>
<name>A0A7R9BDY2_9CRUS</name>
<dbReference type="InterPro" id="IPR050906">
    <property type="entry name" value="Notch_signaling"/>
</dbReference>
<evidence type="ECO:0000259" key="5">
    <source>
        <dbReference type="PROSITE" id="PS50026"/>
    </source>
</evidence>
<feature type="compositionally biased region" description="Polar residues" evidence="4">
    <location>
        <begin position="201"/>
        <end position="224"/>
    </location>
</feature>
<dbReference type="SMART" id="SM00181">
    <property type="entry name" value="EGF"/>
    <property type="match status" value="2"/>
</dbReference>
<dbReference type="Gene3D" id="2.10.25.10">
    <property type="entry name" value="Laminin"/>
    <property type="match status" value="2"/>
</dbReference>
<evidence type="ECO:0000256" key="4">
    <source>
        <dbReference type="SAM" id="MobiDB-lite"/>
    </source>
</evidence>
<sequence length="240" mass="25948">MPIAAGLCSSRCLQKATLWESGIDGDDIWTASLILLIAALQMPSGLGWRDVRAVPRASGLQKRILHAAAGVSLSRRLVRHLLRHTCKLGWTGEFCNECVPYPGCKRGTCRDPWECKCEPGWGGFLCSDRLDFCLKNPMLCLNGGNCTSLPAEDGHYSCSCLPGFSGSRCQDSAPGLKASSSTSMPLVVVTAIPIPVKESTDASLTRRSNATVSSSRLPITNAETRPTPDDKENELLRRRA</sequence>
<keyword evidence="1 3" id="KW-0245">EGF-like domain</keyword>
<dbReference type="InterPro" id="IPR000742">
    <property type="entry name" value="EGF"/>
</dbReference>
<reference evidence="6" key="1">
    <citation type="submission" date="2020-11" db="EMBL/GenBank/DDBJ databases">
        <authorList>
            <person name="Tran Van P."/>
        </authorList>
    </citation>
    <scope>NUCLEOTIDE SEQUENCE</scope>
</reference>
<evidence type="ECO:0000256" key="3">
    <source>
        <dbReference type="PROSITE-ProRule" id="PRU00076"/>
    </source>
</evidence>
<dbReference type="PROSITE" id="PS00022">
    <property type="entry name" value="EGF_1"/>
    <property type="match status" value="2"/>
</dbReference>
<dbReference type="SUPFAM" id="SSF57184">
    <property type="entry name" value="Growth factor receptor domain"/>
    <property type="match status" value="1"/>
</dbReference>
<dbReference type="AlphaFoldDB" id="A0A7R9BDY2"/>
<proteinExistence type="predicted"/>
<feature type="compositionally biased region" description="Basic and acidic residues" evidence="4">
    <location>
        <begin position="226"/>
        <end position="240"/>
    </location>
</feature>